<dbReference type="InterPro" id="IPR018467">
    <property type="entry name" value="CCT_CS"/>
</dbReference>
<evidence type="ECO:0000313" key="3">
    <source>
        <dbReference type="EMBL" id="KAI5065943.1"/>
    </source>
</evidence>
<dbReference type="InterPro" id="IPR010399">
    <property type="entry name" value="Tify_dom"/>
</dbReference>
<dbReference type="Pfam" id="PF06200">
    <property type="entry name" value="tify"/>
    <property type="match status" value="1"/>
</dbReference>
<dbReference type="PANTHER" id="PTHR33077:SF60">
    <property type="entry name" value="TIFY DOMAIN-CONTAINING PROTEIN"/>
    <property type="match status" value="1"/>
</dbReference>
<organism evidence="3 4">
    <name type="scientific">Adiantum capillus-veneris</name>
    <name type="common">Maidenhair fern</name>
    <dbReference type="NCBI Taxonomy" id="13818"/>
    <lineage>
        <taxon>Eukaryota</taxon>
        <taxon>Viridiplantae</taxon>
        <taxon>Streptophyta</taxon>
        <taxon>Embryophyta</taxon>
        <taxon>Tracheophyta</taxon>
        <taxon>Polypodiopsida</taxon>
        <taxon>Polypodiidae</taxon>
        <taxon>Polypodiales</taxon>
        <taxon>Pteridineae</taxon>
        <taxon>Pteridaceae</taxon>
        <taxon>Vittarioideae</taxon>
        <taxon>Adiantum</taxon>
    </lineage>
</organism>
<accession>A0A9D4UED3</accession>
<dbReference type="OrthoDB" id="1937734at2759"/>
<evidence type="ECO:0000313" key="4">
    <source>
        <dbReference type="Proteomes" id="UP000886520"/>
    </source>
</evidence>
<sequence>MRYGLVDWRQQSLALYMQLPGCCLFLLLEFCRPLHLLLHKGVYPWHTSSFFNDDAIVVKDRDSETRCIQGPGKENQPASYVEYLRALPVLETSNGTSSVGSDPAISPESVSSQLTLFYAGTVKVFENVTADKALLIMSLAGGNNSSLQASSESLQAPEDRQAAQELVDYLVPCQAVVPKALPLARKESLARFLERRKDRVRLKGPYQGKEGRRVGCSKASTQMPYNGLWAAPSMYTFGFHGELIHGKVLTPTMRNGPSVTKIRSRYQRVEVLLKPWVGVMLIVQHL</sequence>
<dbReference type="PANTHER" id="PTHR33077">
    <property type="entry name" value="PROTEIN TIFY 4A-RELATED-RELATED"/>
    <property type="match status" value="1"/>
</dbReference>
<protein>
    <recommendedName>
        <fullName evidence="2">Tify domain-containing protein</fullName>
    </recommendedName>
</protein>
<dbReference type="PROSITE" id="PS51320">
    <property type="entry name" value="TIFY"/>
    <property type="match status" value="1"/>
</dbReference>
<dbReference type="InterPro" id="IPR040390">
    <property type="entry name" value="TIFY/JAZ"/>
</dbReference>
<evidence type="ECO:0000259" key="2">
    <source>
        <dbReference type="PROSITE" id="PS51320"/>
    </source>
</evidence>
<dbReference type="GO" id="GO:0005634">
    <property type="term" value="C:nucleus"/>
    <property type="evidence" value="ECO:0007669"/>
    <property type="project" value="TreeGrafter"/>
</dbReference>
<dbReference type="GO" id="GO:0031347">
    <property type="term" value="P:regulation of defense response"/>
    <property type="evidence" value="ECO:0007669"/>
    <property type="project" value="TreeGrafter"/>
</dbReference>
<dbReference type="SMART" id="SM00979">
    <property type="entry name" value="TIFY"/>
    <property type="match status" value="1"/>
</dbReference>
<dbReference type="Proteomes" id="UP000886520">
    <property type="component" value="Chromosome 18"/>
</dbReference>
<dbReference type="GO" id="GO:0009611">
    <property type="term" value="P:response to wounding"/>
    <property type="evidence" value="ECO:0007669"/>
    <property type="project" value="TreeGrafter"/>
</dbReference>
<dbReference type="Pfam" id="PF09425">
    <property type="entry name" value="Jas_motif"/>
    <property type="match status" value="1"/>
</dbReference>
<dbReference type="AlphaFoldDB" id="A0A9D4UED3"/>
<comment type="caution">
    <text evidence="3">The sequence shown here is derived from an EMBL/GenBank/DDBJ whole genome shotgun (WGS) entry which is preliminary data.</text>
</comment>
<reference evidence="3" key="1">
    <citation type="submission" date="2021-01" db="EMBL/GenBank/DDBJ databases">
        <title>Adiantum capillus-veneris genome.</title>
        <authorList>
            <person name="Fang Y."/>
            <person name="Liao Q."/>
        </authorList>
    </citation>
    <scope>NUCLEOTIDE SEQUENCE</scope>
    <source>
        <strain evidence="3">H3</strain>
        <tissue evidence="3">Leaf</tissue>
    </source>
</reference>
<proteinExistence type="inferred from homology"/>
<evidence type="ECO:0000256" key="1">
    <source>
        <dbReference type="ARBA" id="ARBA00008614"/>
    </source>
</evidence>
<dbReference type="EMBL" id="JABFUD020000018">
    <property type="protein sequence ID" value="KAI5065943.1"/>
    <property type="molecule type" value="Genomic_DNA"/>
</dbReference>
<dbReference type="GO" id="GO:2000022">
    <property type="term" value="P:regulation of jasmonic acid mediated signaling pathway"/>
    <property type="evidence" value="ECO:0007669"/>
    <property type="project" value="TreeGrafter"/>
</dbReference>
<feature type="domain" description="Tify" evidence="2">
    <location>
        <begin position="107"/>
        <end position="142"/>
    </location>
</feature>
<comment type="similarity">
    <text evidence="1">Belongs to the TIFY/JAZ family.</text>
</comment>
<keyword evidence="4" id="KW-1185">Reference proteome</keyword>
<gene>
    <name evidence="3" type="ORF">GOP47_0018567</name>
</gene>
<name>A0A9D4UED3_ADICA</name>